<evidence type="ECO:0000259" key="8">
    <source>
        <dbReference type="Pfam" id="PF17042"/>
    </source>
</evidence>
<dbReference type="InterPro" id="IPR037051">
    <property type="entry name" value="4-carb_acid_sugar_kinase_N_sf"/>
</dbReference>
<evidence type="ECO:0000256" key="6">
    <source>
        <dbReference type="ARBA" id="ARBA00023277"/>
    </source>
</evidence>
<keyword evidence="6" id="KW-0119">Carbohydrate metabolism</keyword>
<gene>
    <name evidence="9" type="ORF">Gferi_08340</name>
</gene>
<evidence type="ECO:0000256" key="1">
    <source>
        <dbReference type="ARBA" id="ARBA00005715"/>
    </source>
</evidence>
<dbReference type="OrthoDB" id="9778478at2"/>
<keyword evidence="3" id="KW-0547">Nucleotide-binding</keyword>
<keyword evidence="2" id="KW-0808">Transferase</keyword>
<comment type="similarity">
    <text evidence="1">Belongs to the four-carbon acid sugar kinase family.</text>
</comment>
<evidence type="ECO:0000256" key="3">
    <source>
        <dbReference type="ARBA" id="ARBA00022741"/>
    </source>
</evidence>
<dbReference type="RefSeq" id="WP_069975433.1">
    <property type="nucleotide sequence ID" value="NZ_CP017269.1"/>
</dbReference>
<evidence type="ECO:0000256" key="4">
    <source>
        <dbReference type="ARBA" id="ARBA00022777"/>
    </source>
</evidence>
<dbReference type="Gene3D" id="3.40.50.10840">
    <property type="entry name" value="Putative sugar-binding, N-terminal domain"/>
    <property type="match status" value="1"/>
</dbReference>
<dbReference type="EMBL" id="CP017269">
    <property type="protein sequence ID" value="AOT69587.1"/>
    <property type="molecule type" value="Genomic_DNA"/>
</dbReference>
<evidence type="ECO:0000313" key="10">
    <source>
        <dbReference type="Proteomes" id="UP000095743"/>
    </source>
</evidence>
<evidence type="ECO:0000259" key="7">
    <source>
        <dbReference type="Pfam" id="PF07005"/>
    </source>
</evidence>
<keyword evidence="5" id="KW-0067">ATP-binding</keyword>
<dbReference type="Pfam" id="PF17042">
    <property type="entry name" value="NBD_C"/>
    <property type="match status" value="1"/>
</dbReference>
<dbReference type="Gene3D" id="3.40.980.20">
    <property type="entry name" value="Four-carbon acid sugar kinase, nucleotide binding domain"/>
    <property type="match status" value="1"/>
</dbReference>
<dbReference type="SUPFAM" id="SSF142764">
    <property type="entry name" value="YgbK-like"/>
    <property type="match status" value="1"/>
</dbReference>
<reference evidence="9 10" key="1">
    <citation type="submission" date="2016-09" db="EMBL/GenBank/DDBJ databases">
        <title>Genomic analysis reveals versatility of anaerobic energy metabolism of Geosporobacter ferrireducens IRF9 of phylum Firmicutes.</title>
        <authorList>
            <person name="Kim S.-J."/>
        </authorList>
    </citation>
    <scope>NUCLEOTIDE SEQUENCE [LARGE SCALE GENOMIC DNA]</scope>
    <source>
        <strain evidence="9 10">IRF9</strain>
    </source>
</reference>
<dbReference type="Proteomes" id="UP000095743">
    <property type="component" value="Chromosome"/>
</dbReference>
<sequence>MIYIIADDLTGANDTGVQYKRRGLRTLISAEADLSLLYKMADNFDVISINADTRTKIPNHAYRTTYDLVKHIQTTEHEYIYKKVDSLVRGNAAQELEAVMDALDAPLAVVAISYPANARTLCNGTLVLPDTNGVSAEIDVIKLFAEEMKRKVQGISLATVRKGKDAILAAIQLGQSDGTAVFVVDAVTDEDLARIRDVALALENKTVMCGSAGLANQLSLLKTRDVRTEGLRQEKDGIILIMIGSRNACTAEQIQALTDETGMPVITTFTSEILSGHREKVCFEVLQQADNLIAGGCKLLAVVVDTLFLDFKISLKDSQDTVSDSLKIAETMGSLAKLLYDRYSIDGILSSGGDTSLAILKALGAKGIELDSEILPGVPMGKLIGGKAEGMTIVTKSGGFGPKDCLIRSIEYLKKQT</sequence>
<dbReference type="STRING" id="1424294.Gferi_08340"/>
<organism evidence="9 10">
    <name type="scientific">Geosporobacter ferrireducens</name>
    <dbReference type="NCBI Taxonomy" id="1424294"/>
    <lineage>
        <taxon>Bacteria</taxon>
        <taxon>Bacillati</taxon>
        <taxon>Bacillota</taxon>
        <taxon>Clostridia</taxon>
        <taxon>Peptostreptococcales</taxon>
        <taxon>Thermotaleaceae</taxon>
        <taxon>Geosporobacter</taxon>
    </lineage>
</organism>
<keyword evidence="4" id="KW-0418">Kinase</keyword>
<dbReference type="AlphaFoldDB" id="A0A1D8GF98"/>
<name>A0A1D8GF98_9FIRM</name>
<accession>A0A1D8GF98</accession>
<dbReference type="InterPro" id="IPR042213">
    <property type="entry name" value="NBD_C_sf"/>
</dbReference>
<dbReference type="Pfam" id="PF07005">
    <property type="entry name" value="SBD_N"/>
    <property type="match status" value="1"/>
</dbReference>
<feature type="domain" description="Four-carbon acid sugar kinase nucleotide binding" evidence="8">
    <location>
        <begin position="240"/>
        <end position="406"/>
    </location>
</feature>
<protein>
    <recommendedName>
        <fullName evidence="11">Serine kinase</fullName>
    </recommendedName>
</protein>
<dbReference type="GO" id="GO:0005524">
    <property type="term" value="F:ATP binding"/>
    <property type="evidence" value="ECO:0007669"/>
    <property type="project" value="UniProtKB-KW"/>
</dbReference>
<dbReference type="InterPro" id="IPR031475">
    <property type="entry name" value="NBD_C"/>
</dbReference>
<evidence type="ECO:0000256" key="2">
    <source>
        <dbReference type="ARBA" id="ARBA00022679"/>
    </source>
</evidence>
<evidence type="ECO:0000256" key="5">
    <source>
        <dbReference type="ARBA" id="ARBA00022840"/>
    </source>
</evidence>
<proteinExistence type="inferred from homology"/>
<feature type="domain" description="Four-carbon acid sugar kinase N-terminal" evidence="7">
    <location>
        <begin position="2"/>
        <end position="218"/>
    </location>
</feature>
<dbReference type="InterPro" id="IPR010737">
    <property type="entry name" value="4-carb_acid_sugar_kinase_N"/>
</dbReference>
<dbReference type="KEGG" id="gfe:Gferi_08340"/>
<keyword evidence="10" id="KW-1185">Reference proteome</keyword>
<evidence type="ECO:0008006" key="11">
    <source>
        <dbReference type="Google" id="ProtNLM"/>
    </source>
</evidence>
<dbReference type="GO" id="GO:0016301">
    <property type="term" value="F:kinase activity"/>
    <property type="evidence" value="ECO:0007669"/>
    <property type="project" value="UniProtKB-KW"/>
</dbReference>
<evidence type="ECO:0000313" key="9">
    <source>
        <dbReference type="EMBL" id="AOT69587.1"/>
    </source>
</evidence>